<dbReference type="Proteomes" id="UP000579406">
    <property type="component" value="Unassembled WGS sequence"/>
</dbReference>
<dbReference type="InterPro" id="IPR031380">
    <property type="entry name" value="SIX6OS1"/>
</dbReference>
<evidence type="ECO:0000313" key="3">
    <source>
        <dbReference type="Proteomes" id="UP000579406"/>
    </source>
</evidence>
<organism evidence="2 3">
    <name type="scientific">Chloroceryle aenea</name>
    <name type="common">American pygmy kingfisher</name>
    <dbReference type="NCBI Taxonomy" id="176938"/>
    <lineage>
        <taxon>Eukaryota</taxon>
        <taxon>Metazoa</taxon>
        <taxon>Chordata</taxon>
        <taxon>Craniata</taxon>
        <taxon>Vertebrata</taxon>
        <taxon>Euteleostomi</taxon>
        <taxon>Archelosauria</taxon>
        <taxon>Archosauria</taxon>
        <taxon>Dinosauria</taxon>
        <taxon>Saurischia</taxon>
        <taxon>Theropoda</taxon>
        <taxon>Coelurosauria</taxon>
        <taxon>Aves</taxon>
        <taxon>Neognathae</taxon>
        <taxon>Neoaves</taxon>
        <taxon>Telluraves</taxon>
        <taxon>Coraciimorphae</taxon>
        <taxon>Coraciiformes</taxon>
        <taxon>Cerylidae</taxon>
        <taxon>Chloroceryle</taxon>
    </lineage>
</organism>
<dbReference type="Pfam" id="PF15676">
    <property type="entry name" value="S6OS1"/>
    <property type="match status" value="1"/>
</dbReference>
<protein>
    <submittedName>
        <fullName evidence="2">S6OS1 protein</fullName>
    </submittedName>
</protein>
<feature type="coiled-coil region" evidence="1">
    <location>
        <begin position="78"/>
        <end position="112"/>
    </location>
</feature>
<gene>
    <name evidence="2" type="primary">Six6os1_1</name>
    <name evidence="2" type="ORF">CHLAEN_R14129</name>
</gene>
<dbReference type="GO" id="GO:0007129">
    <property type="term" value="P:homologous chromosome pairing at meiosis"/>
    <property type="evidence" value="ECO:0007669"/>
    <property type="project" value="TreeGrafter"/>
</dbReference>
<feature type="non-terminal residue" evidence="2">
    <location>
        <position position="179"/>
    </location>
</feature>
<proteinExistence type="predicted"/>
<name>A0A7K9UAE3_9AVES</name>
<accession>A0A7K9UAE3</accession>
<reference evidence="2 3" key="1">
    <citation type="submission" date="2019-09" db="EMBL/GenBank/DDBJ databases">
        <title>Bird 10,000 Genomes (B10K) Project - Family phase.</title>
        <authorList>
            <person name="Zhang G."/>
        </authorList>
    </citation>
    <scope>NUCLEOTIDE SEQUENCE [LARGE SCALE GENOMIC DNA]</scope>
    <source>
        <strain evidence="2">B10K-DU-001-61</strain>
        <tissue evidence="2">Muscle</tissue>
    </source>
</reference>
<evidence type="ECO:0000313" key="2">
    <source>
        <dbReference type="EMBL" id="NXI57498.1"/>
    </source>
</evidence>
<feature type="non-terminal residue" evidence="2">
    <location>
        <position position="1"/>
    </location>
</feature>
<dbReference type="GO" id="GO:0007283">
    <property type="term" value="P:spermatogenesis"/>
    <property type="evidence" value="ECO:0007669"/>
    <property type="project" value="TreeGrafter"/>
</dbReference>
<dbReference type="GO" id="GO:0000801">
    <property type="term" value="C:central element"/>
    <property type="evidence" value="ECO:0007669"/>
    <property type="project" value="TreeGrafter"/>
</dbReference>
<dbReference type="GO" id="GO:0048477">
    <property type="term" value="P:oogenesis"/>
    <property type="evidence" value="ECO:0007669"/>
    <property type="project" value="TreeGrafter"/>
</dbReference>
<dbReference type="GO" id="GO:0010705">
    <property type="term" value="P:meiotic DNA double-strand break processing involved in reciprocal meiotic recombination"/>
    <property type="evidence" value="ECO:0007669"/>
    <property type="project" value="TreeGrafter"/>
</dbReference>
<evidence type="ECO:0000256" key="1">
    <source>
        <dbReference type="SAM" id="Coils"/>
    </source>
</evidence>
<dbReference type="EMBL" id="VWZY01009718">
    <property type="protein sequence ID" value="NXI57498.1"/>
    <property type="molecule type" value="Genomic_DNA"/>
</dbReference>
<keyword evidence="3" id="KW-1185">Reference proteome</keyword>
<dbReference type="AlphaFoldDB" id="A0A7K9UAE3"/>
<dbReference type="OrthoDB" id="8961345at2759"/>
<dbReference type="PANTHER" id="PTHR35449">
    <property type="entry name" value="PROTEIN SIX6OS1"/>
    <property type="match status" value="1"/>
</dbReference>
<sequence length="179" mass="21278">LKQHREKYAETALAQKYYQKKSELEEIRNRILKWSEKYKLQGDASLDTLDLVPFKSLNDWVLQIVSARQKTQEMLKLAAVATQEAIGLEKEAEELEMKINYLKMTFEETRRDQNNSEMIEGKNQKSLEKPKEFKERIYEESEHPSLLNEKHQLYKPLHAPVIPRKLVQSVQTIRFTMQR</sequence>
<keyword evidence="1" id="KW-0175">Coiled coil</keyword>
<dbReference type="PANTHER" id="PTHR35449:SF1">
    <property type="entry name" value="PROTEIN SIX6OS1"/>
    <property type="match status" value="1"/>
</dbReference>
<comment type="caution">
    <text evidence="2">The sequence shown here is derived from an EMBL/GenBank/DDBJ whole genome shotgun (WGS) entry which is preliminary data.</text>
</comment>